<organism evidence="2 4">
    <name type="scientific">Xenorhabdus ehlersii</name>
    <dbReference type="NCBI Taxonomy" id="290111"/>
    <lineage>
        <taxon>Bacteria</taxon>
        <taxon>Pseudomonadati</taxon>
        <taxon>Pseudomonadota</taxon>
        <taxon>Gammaproteobacteria</taxon>
        <taxon>Enterobacterales</taxon>
        <taxon>Morganellaceae</taxon>
        <taxon>Xenorhabdus</taxon>
    </lineage>
</organism>
<evidence type="ECO:0000313" key="5">
    <source>
        <dbReference type="Proteomes" id="UP000283568"/>
    </source>
</evidence>
<comment type="caution">
    <text evidence="2">The sequence shown here is derived from an EMBL/GenBank/DDBJ whole genome shotgun (WGS) entry which is preliminary data.</text>
</comment>
<name>A0A2D0IY85_9GAMM</name>
<reference evidence="2 4" key="1">
    <citation type="journal article" date="2017" name="Nat. Microbiol.">
        <title>Natural product diversity associated with the nematode symbionts Photorhabdus and Xenorhabdus.</title>
        <authorList>
            <person name="Tobias N.J."/>
            <person name="Wolff H."/>
            <person name="Djahanschiri B."/>
            <person name="Grundmann F."/>
            <person name="Kronenwerth M."/>
            <person name="Shi Y.M."/>
            <person name="Simonyi S."/>
            <person name="Grun P."/>
            <person name="Shapiro-Ilan D."/>
            <person name="Pidot S.J."/>
            <person name="Stinear T.P."/>
            <person name="Ebersberger I."/>
            <person name="Bode H.B."/>
        </authorList>
    </citation>
    <scope>NUCLEOTIDE SEQUENCE [LARGE SCALE GENOMIC DNA]</scope>
    <source>
        <strain evidence="2 4">DSM 16337</strain>
    </source>
</reference>
<evidence type="ECO:0000313" key="1">
    <source>
        <dbReference type="EMBL" id="PHM25311.1"/>
    </source>
</evidence>
<dbReference type="EMBL" id="RAQI01000003">
    <property type="protein sequence ID" value="RKE90441.1"/>
    <property type="molecule type" value="Genomic_DNA"/>
</dbReference>
<dbReference type="Proteomes" id="UP000225605">
    <property type="component" value="Unassembled WGS sequence"/>
</dbReference>
<proteinExistence type="predicted"/>
<dbReference type="EMBL" id="NIBT01000002">
    <property type="protein sequence ID" value="PHM26888.1"/>
    <property type="molecule type" value="Genomic_DNA"/>
</dbReference>
<evidence type="ECO:0000313" key="4">
    <source>
        <dbReference type="Proteomes" id="UP000225605"/>
    </source>
</evidence>
<protein>
    <submittedName>
        <fullName evidence="2">Histidine decarboxylase</fullName>
    </submittedName>
</protein>
<dbReference type="AlphaFoldDB" id="A0A2D0IY85"/>
<evidence type="ECO:0000313" key="2">
    <source>
        <dbReference type="EMBL" id="PHM26888.1"/>
    </source>
</evidence>
<evidence type="ECO:0000313" key="3">
    <source>
        <dbReference type="EMBL" id="RKE90441.1"/>
    </source>
</evidence>
<gene>
    <name evidence="3" type="ORF">BDE27_2306</name>
    <name evidence="2" type="ORF">Xehl_00584</name>
    <name evidence="1" type="ORF">Xehl_01526</name>
</gene>
<accession>A0A2D0IY85</accession>
<reference evidence="3 5" key="2">
    <citation type="submission" date="2018-09" db="EMBL/GenBank/DDBJ databases">
        <title>Genomic Encyclopedia of Archaeal and Bacterial Type Strains, Phase II (KMG-II): from individual species to whole genera.</title>
        <authorList>
            <person name="Goeker M."/>
        </authorList>
    </citation>
    <scope>NUCLEOTIDE SEQUENCE [LARGE SCALE GENOMIC DNA]</scope>
    <source>
        <strain evidence="3 5">DSM 16337</strain>
    </source>
</reference>
<dbReference type="Proteomes" id="UP000283568">
    <property type="component" value="Unassembled WGS sequence"/>
</dbReference>
<sequence length="96" mass="10712">MIISSITCGIVVAKRKNVERITVDVDYISAQDKIISGSCNGQTPLMMWASIRSHSFADWQRRATTAHHHDSSKIDALINNVIAESRQIVQMQDAVM</sequence>
<dbReference type="EMBL" id="NIBT01000006">
    <property type="protein sequence ID" value="PHM25311.1"/>
    <property type="molecule type" value="Genomic_DNA"/>
</dbReference>
<keyword evidence="5" id="KW-1185">Reference proteome</keyword>